<dbReference type="Proteomes" id="UP000676456">
    <property type="component" value="Unassembled WGS sequence"/>
</dbReference>
<dbReference type="Gene3D" id="3.40.50.300">
    <property type="entry name" value="P-loop containing nucleotide triphosphate hydrolases"/>
    <property type="match status" value="1"/>
</dbReference>
<dbReference type="GO" id="GO:0006777">
    <property type="term" value="P:Mo-molybdopterin cofactor biosynthetic process"/>
    <property type="evidence" value="ECO:0007669"/>
    <property type="project" value="InterPro"/>
</dbReference>
<dbReference type="GO" id="GO:0005525">
    <property type="term" value="F:GTP binding"/>
    <property type="evidence" value="ECO:0007669"/>
    <property type="project" value="InterPro"/>
</dbReference>
<name>A0A942ULN5_9BACI</name>
<dbReference type="Pfam" id="PF03205">
    <property type="entry name" value="MobB"/>
    <property type="match status" value="1"/>
</dbReference>
<evidence type="ECO:0000313" key="3">
    <source>
        <dbReference type="Proteomes" id="UP000676456"/>
    </source>
</evidence>
<dbReference type="PANTHER" id="PTHR40072">
    <property type="entry name" value="MOLYBDOPTERIN-GUANINE DINUCLEOTIDE BIOSYNTHESIS ADAPTER PROTEIN-RELATED"/>
    <property type="match status" value="1"/>
</dbReference>
<dbReference type="SUPFAM" id="SSF52540">
    <property type="entry name" value="P-loop containing nucleoside triphosphate hydrolases"/>
    <property type="match status" value="1"/>
</dbReference>
<dbReference type="InterPro" id="IPR004435">
    <property type="entry name" value="MobB_dom"/>
</dbReference>
<gene>
    <name evidence="2" type="primary">mobB</name>
    <name evidence="2" type="ORF">KHA91_04620</name>
</gene>
<dbReference type="EMBL" id="JAGYPN010000001">
    <property type="protein sequence ID" value="MBS4222037.1"/>
    <property type="molecule type" value="Genomic_DNA"/>
</dbReference>
<comment type="caution">
    <text evidence="2">The sequence shown here is derived from an EMBL/GenBank/DDBJ whole genome shotgun (WGS) entry which is preliminary data.</text>
</comment>
<protein>
    <submittedName>
        <fullName evidence="2">Molybdopterin-guanine dinucleotide biosynthesis protein B</fullName>
    </submittedName>
</protein>
<evidence type="ECO:0000313" key="2">
    <source>
        <dbReference type="EMBL" id="MBS4222037.1"/>
    </source>
</evidence>
<dbReference type="InterPro" id="IPR027417">
    <property type="entry name" value="P-loop_NTPase"/>
</dbReference>
<accession>A0A942ULN5</accession>
<dbReference type="NCBIfam" id="TIGR00176">
    <property type="entry name" value="mobB"/>
    <property type="match status" value="1"/>
</dbReference>
<sequence>MAGSKAFQIVGFQNSGKTTLMKKMIFNGTKNGLRIGTIKHHGHGGVPEKTVLNKDTDKHRNAGAQITSVEGNGSLHIEANKNSWDLEEIIHVYKNFSMDLILIEGYKHASYPKVVIIRNDDDLYLLEKLVNIKAVISWVPITSHNAYEIFLIDDLDLFVKVFYKGIFENLEVVP</sequence>
<dbReference type="RefSeq" id="WP_213097009.1">
    <property type="nucleotide sequence ID" value="NZ_JAGYPN010000001.1"/>
</dbReference>
<feature type="domain" description="Molybdopterin-guanine dinucleotide biosynthesis protein B (MobB)" evidence="1">
    <location>
        <begin position="7"/>
        <end position="138"/>
    </location>
</feature>
<reference evidence="2 3" key="1">
    <citation type="submission" date="2021-05" db="EMBL/GenBank/DDBJ databases">
        <title>Novel Bacillus species.</title>
        <authorList>
            <person name="Liu G."/>
        </authorList>
    </citation>
    <scope>NUCLEOTIDE SEQUENCE [LARGE SCALE GENOMIC DNA]</scope>
    <source>
        <strain evidence="2 3">FJAT-49682</strain>
    </source>
</reference>
<proteinExistence type="predicted"/>
<dbReference type="InterPro" id="IPR052539">
    <property type="entry name" value="MGD_biosynthesis_adapter"/>
</dbReference>
<evidence type="ECO:0000259" key="1">
    <source>
        <dbReference type="Pfam" id="PF03205"/>
    </source>
</evidence>
<dbReference type="PANTHER" id="PTHR40072:SF1">
    <property type="entry name" value="MOLYBDOPTERIN-GUANINE DINUCLEOTIDE BIOSYNTHESIS ADAPTER PROTEIN"/>
    <property type="match status" value="1"/>
</dbReference>
<organism evidence="2 3">
    <name type="scientific">Lederbergia citrea</name>
    <dbReference type="NCBI Taxonomy" id="2833581"/>
    <lineage>
        <taxon>Bacteria</taxon>
        <taxon>Bacillati</taxon>
        <taxon>Bacillota</taxon>
        <taxon>Bacilli</taxon>
        <taxon>Bacillales</taxon>
        <taxon>Bacillaceae</taxon>
        <taxon>Lederbergia</taxon>
    </lineage>
</organism>
<keyword evidence="3" id="KW-1185">Reference proteome</keyword>
<dbReference type="AlphaFoldDB" id="A0A942ULN5"/>